<dbReference type="RefSeq" id="WP_091463537.1">
    <property type="nucleotide sequence ID" value="NZ_FMHU01000002.1"/>
</dbReference>
<proteinExistence type="predicted"/>
<sequence>MRADAEFFESTADARVESVPLAHLSVELGHFYSPDLSEDDDFFVEHFRGIARWSATARAACHDAVRGRNARISTCVLIDDYFGQPESPRLLLPKLIRAARNGGLEIDYLARESGCADPAEPVDPDPAEPAETGPTGLSLAELVEARIVEDPPPDTTGARPPVRQTGWLCNGQRSPATDRHEAMKRPAAWLPPAENAAVNHSVFADIELWRDGDRGRQWSCAMLAAVWQLLRLGVLRDQGRRVAVPRPVPEELPDDWRRLPPVLQLNQRAAPFSAYRTMTICAPLFLPVENAVRTILQQVAVDPTVLGQVAARGADEGIVLPPAVVDRIEHLFVDTGPVRGAGPG</sequence>
<feature type="region of interest" description="Disordered" evidence="1">
    <location>
        <begin position="149"/>
        <end position="175"/>
    </location>
</feature>
<organism evidence="2 3">
    <name type="scientific">Micromonospora inyonensis</name>
    <dbReference type="NCBI Taxonomy" id="47866"/>
    <lineage>
        <taxon>Bacteria</taxon>
        <taxon>Bacillati</taxon>
        <taxon>Actinomycetota</taxon>
        <taxon>Actinomycetes</taxon>
        <taxon>Micromonosporales</taxon>
        <taxon>Micromonosporaceae</taxon>
        <taxon>Micromonospora</taxon>
    </lineage>
</organism>
<evidence type="ECO:0000256" key="1">
    <source>
        <dbReference type="SAM" id="MobiDB-lite"/>
    </source>
</evidence>
<evidence type="ECO:0000313" key="2">
    <source>
        <dbReference type="EMBL" id="SCL25861.1"/>
    </source>
</evidence>
<protein>
    <submittedName>
        <fullName evidence="2">Uncharacterized protein</fullName>
    </submittedName>
</protein>
<dbReference type="Proteomes" id="UP000198906">
    <property type="component" value="Unassembled WGS sequence"/>
</dbReference>
<reference evidence="3" key="1">
    <citation type="submission" date="2016-06" db="EMBL/GenBank/DDBJ databases">
        <authorList>
            <person name="Varghese N."/>
        </authorList>
    </citation>
    <scope>NUCLEOTIDE SEQUENCE [LARGE SCALE GENOMIC DNA]</scope>
    <source>
        <strain evidence="3">DSM 46123</strain>
    </source>
</reference>
<name>A0A1C6S949_9ACTN</name>
<evidence type="ECO:0000313" key="3">
    <source>
        <dbReference type="Proteomes" id="UP000198906"/>
    </source>
</evidence>
<gene>
    <name evidence="2" type="ORF">GA0074694_4344</name>
</gene>
<dbReference type="STRING" id="47866.GA0074694_4344"/>
<keyword evidence="3" id="KW-1185">Reference proteome</keyword>
<accession>A0A1C6S949</accession>
<dbReference type="AlphaFoldDB" id="A0A1C6S949"/>
<dbReference type="NCBIfam" id="NF040566">
    <property type="entry name" value="SCO2522_fam"/>
    <property type="match status" value="1"/>
</dbReference>
<dbReference type="EMBL" id="FMHU01000002">
    <property type="protein sequence ID" value="SCL25861.1"/>
    <property type="molecule type" value="Genomic_DNA"/>
</dbReference>
<dbReference type="InterPro" id="IPR049747">
    <property type="entry name" value="SCO2522-like"/>
</dbReference>